<dbReference type="Proteomes" id="UP000828390">
    <property type="component" value="Unassembled WGS sequence"/>
</dbReference>
<comment type="caution">
    <text evidence="1">The sequence shown here is derived from an EMBL/GenBank/DDBJ whole genome shotgun (WGS) entry which is preliminary data.</text>
</comment>
<sequence>MKDVISGTRKGENIRKKLLYRVPERRNACTLRCPGKEGRGNRTATMSREIFVKQYFMASARDRALSYGYDLRQIVSAPVRKAGEWRCGCCVRLAVNISDSGQCGVLAMLSA</sequence>
<gene>
    <name evidence="1" type="ORF">DPMN_147071</name>
</gene>
<name>A0A9D4F8B4_DREPO</name>
<proteinExistence type="predicted"/>
<keyword evidence="2" id="KW-1185">Reference proteome</keyword>
<protein>
    <submittedName>
        <fullName evidence="1">Uncharacterized protein</fullName>
    </submittedName>
</protein>
<accession>A0A9D4F8B4</accession>
<reference evidence="1" key="2">
    <citation type="submission" date="2020-11" db="EMBL/GenBank/DDBJ databases">
        <authorList>
            <person name="McCartney M.A."/>
            <person name="Auch B."/>
            <person name="Kono T."/>
            <person name="Mallez S."/>
            <person name="Becker A."/>
            <person name="Gohl D.M."/>
            <person name="Silverstein K.A.T."/>
            <person name="Koren S."/>
            <person name="Bechman K.B."/>
            <person name="Herman A."/>
            <person name="Abrahante J.E."/>
            <person name="Garbe J."/>
        </authorList>
    </citation>
    <scope>NUCLEOTIDE SEQUENCE</scope>
    <source>
        <strain evidence="1">Duluth1</strain>
        <tissue evidence="1">Whole animal</tissue>
    </source>
</reference>
<dbReference type="AlphaFoldDB" id="A0A9D4F8B4"/>
<evidence type="ECO:0000313" key="1">
    <source>
        <dbReference type="EMBL" id="KAH3793557.1"/>
    </source>
</evidence>
<dbReference type="EMBL" id="JAIWYP010000007">
    <property type="protein sequence ID" value="KAH3793557.1"/>
    <property type="molecule type" value="Genomic_DNA"/>
</dbReference>
<reference evidence="1" key="1">
    <citation type="journal article" date="2019" name="bioRxiv">
        <title>The Genome of the Zebra Mussel, Dreissena polymorpha: A Resource for Invasive Species Research.</title>
        <authorList>
            <person name="McCartney M.A."/>
            <person name="Auch B."/>
            <person name="Kono T."/>
            <person name="Mallez S."/>
            <person name="Zhang Y."/>
            <person name="Obille A."/>
            <person name="Becker A."/>
            <person name="Abrahante J.E."/>
            <person name="Garbe J."/>
            <person name="Badalamenti J.P."/>
            <person name="Herman A."/>
            <person name="Mangelson H."/>
            <person name="Liachko I."/>
            <person name="Sullivan S."/>
            <person name="Sone E.D."/>
            <person name="Koren S."/>
            <person name="Silverstein K.A.T."/>
            <person name="Beckman K.B."/>
            <person name="Gohl D.M."/>
        </authorList>
    </citation>
    <scope>NUCLEOTIDE SEQUENCE</scope>
    <source>
        <strain evidence="1">Duluth1</strain>
        <tissue evidence="1">Whole animal</tissue>
    </source>
</reference>
<evidence type="ECO:0000313" key="2">
    <source>
        <dbReference type="Proteomes" id="UP000828390"/>
    </source>
</evidence>
<organism evidence="1 2">
    <name type="scientific">Dreissena polymorpha</name>
    <name type="common">Zebra mussel</name>
    <name type="synonym">Mytilus polymorpha</name>
    <dbReference type="NCBI Taxonomy" id="45954"/>
    <lineage>
        <taxon>Eukaryota</taxon>
        <taxon>Metazoa</taxon>
        <taxon>Spiralia</taxon>
        <taxon>Lophotrochozoa</taxon>
        <taxon>Mollusca</taxon>
        <taxon>Bivalvia</taxon>
        <taxon>Autobranchia</taxon>
        <taxon>Heteroconchia</taxon>
        <taxon>Euheterodonta</taxon>
        <taxon>Imparidentia</taxon>
        <taxon>Neoheterodontei</taxon>
        <taxon>Myida</taxon>
        <taxon>Dreissenoidea</taxon>
        <taxon>Dreissenidae</taxon>
        <taxon>Dreissena</taxon>
    </lineage>
</organism>